<gene>
    <name evidence="5" type="ORF">K431DRAFT_321097</name>
</gene>
<dbReference type="Gene3D" id="1.20.5.170">
    <property type="match status" value="1"/>
</dbReference>
<evidence type="ECO:0000256" key="3">
    <source>
        <dbReference type="SAM" id="MobiDB-lite"/>
    </source>
</evidence>
<organism evidence="5 6">
    <name type="scientific">Polychaeton citri CBS 116435</name>
    <dbReference type="NCBI Taxonomy" id="1314669"/>
    <lineage>
        <taxon>Eukaryota</taxon>
        <taxon>Fungi</taxon>
        <taxon>Dikarya</taxon>
        <taxon>Ascomycota</taxon>
        <taxon>Pezizomycotina</taxon>
        <taxon>Dothideomycetes</taxon>
        <taxon>Dothideomycetidae</taxon>
        <taxon>Capnodiales</taxon>
        <taxon>Capnodiaceae</taxon>
        <taxon>Polychaeton</taxon>
    </lineage>
</organism>
<dbReference type="InterPro" id="IPR013923">
    <property type="entry name" value="Autophagy-rel_prot_16_dom"/>
</dbReference>
<evidence type="ECO:0000313" key="6">
    <source>
        <dbReference type="Proteomes" id="UP000799441"/>
    </source>
</evidence>
<evidence type="ECO:0000259" key="4">
    <source>
        <dbReference type="Pfam" id="PF08614"/>
    </source>
</evidence>
<accession>A0A9P4Q6F3</accession>
<dbReference type="Pfam" id="PF08614">
    <property type="entry name" value="ATG16"/>
    <property type="match status" value="1"/>
</dbReference>
<name>A0A9P4Q6F3_9PEZI</name>
<dbReference type="OrthoDB" id="8949486at2759"/>
<comment type="similarity">
    <text evidence="1">Belongs to the ATG16 family.</text>
</comment>
<feature type="region of interest" description="Disordered" evidence="3">
    <location>
        <begin position="34"/>
        <end position="63"/>
    </location>
</feature>
<evidence type="ECO:0000256" key="2">
    <source>
        <dbReference type="SAM" id="Coils"/>
    </source>
</evidence>
<dbReference type="AlphaFoldDB" id="A0A9P4Q6F3"/>
<feature type="domain" description="Autophagy-related protein 16" evidence="4">
    <location>
        <begin position="8"/>
        <end position="183"/>
    </location>
</feature>
<evidence type="ECO:0000313" key="5">
    <source>
        <dbReference type="EMBL" id="KAF2720385.1"/>
    </source>
</evidence>
<comment type="caution">
    <text evidence="5">The sequence shown here is derived from an EMBL/GenBank/DDBJ whole genome shotgun (WGS) entry which is preliminary data.</text>
</comment>
<dbReference type="SUPFAM" id="SSF57997">
    <property type="entry name" value="Tropomyosin"/>
    <property type="match status" value="1"/>
</dbReference>
<sequence length="188" mass="21336">MADWLQTYSSALAQRDAREHAHSPYIDAFTKLADRTADTQAPTTATTVERPSSSAATATPPPQDLLANLRVDLASTQKARKTLQSQLDSLTSELSILQAQYSSSSAQVLDLSRQKQLLERKVRDREEELRAKRKLVENAQDEAVALELQLNISEEKRQQAEKENKELVDRWMKRMGEEAERVNLESKW</sequence>
<proteinExistence type="inferred from homology"/>
<dbReference type="CDD" id="cd22887">
    <property type="entry name" value="Atg16_CCD"/>
    <property type="match status" value="1"/>
</dbReference>
<evidence type="ECO:0000256" key="1">
    <source>
        <dbReference type="ARBA" id="ARBA00005331"/>
    </source>
</evidence>
<keyword evidence="2" id="KW-0175">Coiled coil</keyword>
<dbReference type="Proteomes" id="UP000799441">
    <property type="component" value="Unassembled WGS sequence"/>
</dbReference>
<keyword evidence="6" id="KW-1185">Reference proteome</keyword>
<protein>
    <submittedName>
        <fullName evidence="5">Autophagy protein Apg16</fullName>
    </submittedName>
</protein>
<reference evidence="5" key="1">
    <citation type="journal article" date="2020" name="Stud. Mycol.">
        <title>101 Dothideomycetes genomes: a test case for predicting lifestyles and emergence of pathogens.</title>
        <authorList>
            <person name="Haridas S."/>
            <person name="Albert R."/>
            <person name="Binder M."/>
            <person name="Bloem J."/>
            <person name="Labutti K."/>
            <person name="Salamov A."/>
            <person name="Andreopoulos B."/>
            <person name="Baker S."/>
            <person name="Barry K."/>
            <person name="Bills G."/>
            <person name="Bluhm B."/>
            <person name="Cannon C."/>
            <person name="Castanera R."/>
            <person name="Culley D."/>
            <person name="Daum C."/>
            <person name="Ezra D."/>
            <person name="Gonzalez J."/>
            <person name="Henrissat B."/>
            <person name="Kuo A."/>
            <person name="Liang C."/>
            <person name="Lipzen A."/>
            <person name="Lutzoni F."/>
            <person name="Magnuson J."/>
            <person name="Mondo S."/>
            <person name="Nolan M."/>
            <person name="Ohm R."/>
            <person name="Pangilinan J."/>
            <person name="Park H.-J."/>
            <person name="Ramirez L."/>
            <person name="Alfaro M."/>
            <person name="Sun H."/>
            <person name="Tritt A."/>
            <person name="Yoshinaga Y."/>
            <person name="Zwiers L.-H."/>
            <person name="Turgeon B."/>
            <person name="Goodwin S."/>
            <person name="Spatafora J."/>
            <person name="Crous P."/>
            <person name="Grigoriev I."/>
        </authorList>
    </citation>
    <scope>NUCLEOTIDE SEQUENCE</scope>
    <source>
        <strain evidence="5">CBS 116435</strain>
    </source>
</reference>
<feature type="compositionally biased region" description="Low complexity" evidence="3">
    <location>
        <begin position="38"/>
        <end position="58"/>
    </location>
</feature>
<feature type="coiled-coil region" evidence="2">
    <location>
        <begin position="66"/>
        <end position="170"/>
    </location>
</feature>
<dbReference type="EMBL" id="MU003800">
    <property type="protein sequence ID" value="KAF2720385.1"/>
    <property type="molecule type" value="Genomic_DNA"/>
</dbReference>